<dbReference type="SUPFAM" id="SSF52768">
    <property type="entry name" value="Arginase/deacetylase"/>
    <property type="match status" value="1"/>
</dbReference>
<dbReference type="GO" id="GO:0016787">
    <property type="term" value="F:hydrolase activity"/>
    <property type="evidence" value="ECO:0007669"/>
    <property type="project" value="UniProtKB-KW"/>
</dbReference>
<dbReference type="AlphaFoldDB" id="D8IQP2"/>
<comment type="similarity">
    <text evidence="1">Belongs to the histone deacetylase family.</text>
</comment>
<evidence type="ECO:0000256" key="1">
    <source>
        <dbReference type="ARBA" id="ARBA00005947"/>
    </source>
</evidence>
<organism evidence="4 5">
    <name type="scientific">Herbaspirillum seropedicae (strain SmR1)</name>
    <dbReference type="NCBI Taxonomy" id="757424"/>
    <lineage>
        <taxon>Bacteria</taxon>
        <taxon>Pseudomonadati</taxon>
        <taxon>Pseudomonadota</taxon>
        <taxon>Betaproteobacteria</taxon>
        <taxon>Burkholderiales</taxon>
        <taxon>Oxalobacteraceae</taxon>
        <taxon>Herbaspirillum</taxon>
    </lineage>
</organism>
<dbReference type="Proteomes" id="UP000000329">
    <property type="component" value="Chromosome"/>
</dbReference>
<name>D8IQP2_HERSS</name>
<reference evidence="4 5" key="1">
    <citation type="submission" date="2010-04" db="EMBL/GenBank/DDBJ databases">
        <title>The genome of Herbaspirillum seropedicae SmR1, an endophytic, nitrogen-fixing, plant-growth promoting beta-Proteobacteria.</title>
        <authorList>
            <person name="Pedrosa F.O."/>
            <person name="Monteiro R.A."/>
            <person name="Wassem R."/>
            <person name="Cruz L.M."/>
            <person name="Ayub R.A."/>
            <person name="Colauto N.B."/>
            <person name="Fernandez M.A."/>
            <person name="Fungaro M.H.P."/>
            <person name="Grisard E.C."/>
            <person name="Hungria M."/>
            <person name="Madeira H.M.F."/>
            <person name="Nodari R.O."/>
            <person name="Osaku C.A."/>
            <person name="Petzl-Erler M.L."/>
            <person name="Terenzi H."/>
            <person name="Vieira L.G.E."/>
            <person name="Almeida M.I.M."/>
            <person name="Alves L.R."/>
            <person name="Arantes O.M.N."/>
            <person name="Balsanelli E."/>
            <person name="Barcellos F.G."/>
            <person name="Baura V.A."/>
            <person name="Binde D.R."/>
            <person name="Campo R.J."/>
            <person name="Chubatsu L.S."/>
            <person name="Chueire L.M.O."/>
            <person name="Ciferri R.R."/>
            <person name="Correa L.C."/>
            <person name="da Conceicao Silva J.L."/>
            <person name="Dabul A.N.G."/>
            <person name="Dambros B.P."/>
            <person name="Faoro H."/>
            <person name="Favetti A."/>
            <person name="Friedermann G."/>
            <person name="Furlaneto M.C."/>
            <person name="Gasques L.S."/>
            <person name="Gimenes C.C.T."/>
            <person name="Gioppo N.M.R."/>
            <person name="Glienke-Blanco C."/>
            <person name="Godoy L.P."/>
            <person name="Guerra M.P."/>
            <person name="Karp S."/>
            <person name="Kava-Cordeiro V."/>
            <person name="Margarido V.P."/>
            <person name="Mathioni S.M."/>
            <person name="Menck-Soares M.A."/>
            <person name="Murace N.K."/>
            <person name="Nicolas M.F."/>
            <person name="Oliveira C.E.C."/>
            <person name="Pagnan N.A.B."/>
            <person name="Pamphile J.A."/>
            <person name="Patussi E.V."/>
            <person name="Pereira L.F.P."/>
            <person name="Pereira-Ferrari L."/>
            <person name="Pinto F.G.S."/>
            <person name="Precoma C."/>
            <person name="Prioli A.J."/>
            <person name="Prioli S.M.A.P."/>
            <person name="Raittz R.T."/>
            <person name="Ramos H.J.O."/>
            <person name="Ribeiro E.M.S.F."/>
            <person name="Rigo L.U."/>
            <person name="Rocha C.L.M.S.C."/>
            <person name="Rocha S.N."/>
            <person name="Santos K."/>
            <person name="Satori D."/>
            <person name="Silva A.G."/>
            <person name="Simao R.C.G."/>
            <person name="Soares M.A.M."/>
            <person name="Souza E.M."/>
            <person name="Steffens M.B.R."/>
            <person name="Steindel M."/>
            <person name="Tadra-Sfeir M.Z."/>
            <person name="Takahashi E.K."/>
            <person name="Torres R.A."/>
            <person name="Valle J.S."/>
            <person name="Vernal J.I."/>
            <person name="Vilas-Boas L.A."/>
            <person name="Watanabe M.A.E."/>
            <person name="Weiss V.A."/>
            <person name="Yates M.A."/>
            <person name="Souza E.M."/>
        </authorList>
    </citation>
    <scope>NUCLEOTIDE SEQUENCE [LARGE SCALE GENOMIC DNA]</scope>
    <source>
        <strain evidence="4 5">SmR1</strain>
    </source>
</reference>
<dbReference type="eggNOG" id="COG0123">
    <property type="taxonomic scope" value="Bacteria"/>
</dbReference>
<keyword evidence="2" id="KW-0378">Hydrolase</keyword>
<dbReference type="STRING" id="757424.Hsero_1640"/>
<evidence type="ECO:0000313" key="4">
    <source>
        <dbReference type="EMBL" id="ADJ63153.1"/>
    </source>
</evidence>
<dbReference type="EMBL" id="CP002039">
    <property type="protein sequence ID" value="ADJ63153.1"/>
    <property type="molecule type" value="Genomic_DNA"/>
</dbReference>
<sequence length="331" mass="36072">MLQCGKLCREKRECCVKAYYSDHFVLPLPPGHRFPMVKYRMIREGAARTVPGLEFHEAMPASDGELALAHHPDYIGRASRGELTAAEQREIGFPWSPEMVERSRRSSGATIAACRAAFSEGVAVNLAGGTHHAYGDHGAGFCVFNDAAIAARLMQAERRAARVAIVDLDVHQGNGTAAILARDDSVFTLSLHGQNNYPFEKEQSDLDVALPDGVGDEDYLCALQQALATLQQRFAPQLLIYLAGADPHEGDRLGKMKLSLAGLAARDQAVFSYAREHEIPVAVTMAGGYGREIEQTVAVHLQTIRLASLHAARWSSRQAEPGPAPMMENKK</sequence>
<protein>
    <submittedName>
        <fullName evidence="4">Deacetylase protein</fullName>
    </submittedName>
</protein>
<dbReference type="PRINTS" id="PR01270">
    <property type="entry name" value="HDASUPER"/>
</dbReference>
<accession>D8IQP2</accession>
<dbReference type="HOGENOM" id="CLU_007727_1_0_4"/>
<dbReference type="GO" id="GO:0040029">
    <property type="term" value="P:epigenetic regulation of gene expression"/>
    <property type="evidence" value="ECO:0007669"/>
    <property type="project" value="TreeGrafter"/>
</dbReference>
<dbReference type="Gene3D" id="3.40.800.20">
    <property type="entry name" value="Histone deacetylase domain"/>
    <property type="match status" value="1"/>
</dbReference>
<gene>
    <name evidence="4" type="ordered locus">Hsero_1640</name>
</gene>
<dbReference type="GO" id="GO:0004407">
    <property type="term" value="F:histone deacetylase activity"/>
    <property type="evidence" value="ECO:0007669"/>
    <property type="project" value="InterPro"/>
</dbReference>
<dbReference type="KEGG" id="hse:Hsero_1640"/>
<dbReference type="PANTHER" id="PTHR10625">
    <property type="entry name" value="HISTONE DEACETYLASE HDAC1-RELATED"/>
    <property type="match status" value="1"/>
</dbReference>
<dbReference type="PANTHER" id="PTHR10625:SF19">
    <property type="entry name" value="HISTONE DEACETYLASE 12"/>
    <property type="match status" value="1"/>
</dbReference>
<dbReference type="InterPro" id="IPR023801">
    <property type="entry name" value="His_deacetylse_dom"/>
</dbReference>
<dbReference type="InterPro" id="IPR037138">
    <property type="entry name" value="His_deacetylse_dom_sf"/>
</dbReference>
<evidence type="ECO:0000259" key="3">
    <source>
        <dbReference type="Pfam" id="PF00850"/>
    </source>
</evidence>
<keyword evidence="5" id="KW-1185">Reference proteome</keyword>
<evidence type="ECO:0000313" key="5">
    <source>
        <dbReference type="Proteomes" id="UP000000329"/>
    </source>
</evidence>
<dbReference type="CDD" id="cd09993">
    <property type="entry name" value="HDAC_classIV"/>
    <property type="match status" value="1"/>
</dbReference>
<evidence type="ECO:0000256" key="2">
    <source>
        <dbReference type="ARBA" id="ARBA00022801"/>
    </source>
</evidence>
<proteinExistence type="inferred from homology"/>
<dbReference type="InterPro" id="IPR044150">
    <property type="entry name" value="HDAC_classIV"/>
</dbReference>
<dbReference type="Pfam" id="PF00850">
    <property type="entry name" value="Hist_deacetyl"/>
    <property type="match status" value="1"/>
</dbReference>
<dbReference type="InterPro" id="IPR000286">
    <property type="entry name" value="HDACs"/>
</dbReference>
<dbReference type="InterPro" id="IPR023696">
    <property type="entry name" value="Ureohydrolase_dom_sf"/>
</dbReference>
<feature type="domain" description="Histone deacetylase" evidence="3">
    <location>
        <begin position="48"/>
        <end position="300"/>
    </location>
</feature>